<dbReference type="EMBL" id="JARAWC010000059">
    <property type="protein sequence ID" value="MDX2966459.1"/>
    <property type="molecule type" value="Genomic_DNA"/>
</dbReference>
<reference evidence="1" key="1">
    <citation type="journal article" date="2023" name="Microb. Genom.">
        <title>Mesoterricola silvestris gen. nov., sp. nov., Mesoterricola sediminis sp. nov., Geothrix oryzae sp. nov., Geothrix edaphica sp. nov., Geothrix rubra sp. nov., and Geothrix limicola sp. nov., six novel members of Acidobacteriota isolated from soils.</title>
        <authorList>
            <person name="Weisberg A.J."/>
            <person name="Pearce E."/>
            <person name="Kramer C.G."/>
            <person name="Chang J.H."/>
            <person name="Clarke C.R."/>
        </authorList>
    </citation>
    <scope>NUCLEOTIDE SEQUENCE</scope>
    <source>
        <strain evidence="1">NRRL_B-16521</strain>
    </source>
</reference>
<dbReference type="AlphaFoldDB" id="A0AAP6BKK4"/>
<evidence type="ECO:0000313" key="2">
    <source>
        <dbReference type="Proteomes" id="UP001282288"/>
    </source>
</evidence>
<protein>
    <submittedName>
        <fullName evidence="1">Uncharacterized protein</fullName>
    </submittedName>
</protein>
<accession>A0AAP6BKK4</accession>
<dbReference type="RefSeq" id="WP_010361230.1">
    <property type="nucleotide sequence ID" value="NZ_JAGJBY010000003.1"/>
</dbReference>
<comment type="caution">
    <text evidence="1">The sequence shown here is derived from an EMBL/GenBank/DDBJ whole genome shotgun (WGS) entry which is preliminary data.</text>
</comment>
<proteinExistence type="predicted"/>
<evidence type="ECO:0000313" key="1">
    <source>
        <dbReference type="EMBL" id="MDX2966459.1"/>
    </source>
</evidence>
<sequence>MSTPRPLANGLHTDHPVPGLPFVDDSHIPLDEGPEAIEAVGRHEGGGMWGRFDPNDRGGDDDWHAFTTDPINHGLGWSVRSHPVHGRTVLLMSDGDTALQHSMWSGDQLLFRAGGYWFDGTTWYRPGQVWDPIEQDHERRKARAAVTVSAADMLDGRADPAKAYVGKVTTFDTEAPAPDNWLDHLALWATRHQERDGARPLEQCVVDVSSPELSGAQLLGVPEMAELGGITASTLRSYISRGNSEVPQPQASVNGRDQWARAVADDWVEARQRSYEGVKATMSAGDPDNLSPGAASVRDRFAANFHSTLWGRPDVRKRWILRQRNEKSVREVSDALAWDVAVSMDRILPTDILGPTVRKAILNDFAESVDLNERGAKRRKEPLQEAREKKWWHLNLTVPVAKMLDWYIRHHPESAHWQIGEIMRDARNRWDVPPQATLRALRQALALDGELTEQQRDIYFALLSPREDID</sequence>
<name>A0AAP6BKK4_9ACTN</name>
<gene>
    <name evidence="1" type="ORF">PV399_43140</name>
</gene>
<dbReference type="Proteomes" id="UP001282288">
    <property type="component" value="Unassembled WGS sequence"/>
</dbReference>
<dbReference type="GeneID" id="69813932"/>
<organism evidence="1 2">
    <name type="scientific">Streptomyces acidiscabies</name>
    <dbReference type="NCBI Taxonomy" id="42234"/>
    <lineage>
        <taxon>Bacteria</taxon>
        <taxon>Bacillati</taxon>
        <taxon>Actinomycetota</taxon>
        <taxon>Actinomycetes</taxon>
        <taxon>Kitasatosporales</taxon>
        <taxon>Streptomycetaceae</taxon>
        <taxon>Streptomyces</taxon>
    </lineage>
</organism>